<dbReference type="Proteomes" id="UP000306954">
    <property type="component" value="Unassembled WGS sequence"/>
</dbReference>
<dbReference type="Gene3D" id="3.40.1210.10">
    <property type="entry name" value="Survival protein SurE-like phosphatase/nucleotidase"/>
    <property type="match status" value="1"/>
</dbReference>
<comment type="caution">
    <text evidence="2">The sequence shown here is derived from an EMBL/GenBank/DDBJ whole genome shotgun (WGS) entry which is preliminary data.</text>
</comment>
<sequence length="304" mass="33230">MRILLVNDDGPPAPASPFIRDFYIALSRHHDVYVVLPAQQRSWIGLSFLIDQPAVGYYYYLKRDPSATAETSDIGRPLKNDEICRWILITGTPASVANIALTNIYTDIDVVISGPNYGRNSSTPLVMSSGTVGGALGSAIRGFRAISLSYGIMEQPTDPASIPMAHEWAVHLVNHLISHWNPEADVYSINIPLVKSLPNAVAKYTCIQKSTFDRLFLPSLPSNPSKPTTTTPHIQDGAPLSFAWAPDIRKLIECSPDSLDTDTDAHCLSQGNISIVPLRANYETCYTNNTHNSTLPPRGSTIAK</sequence>
<dbReference type="PANTHER" id="PTHR47551:SF1">
    <property type="entry name" value="TUBULIN--TYROSINE LIGASE PBY1-RELATED"/>
    <property type="match status" value="1"/>
</dbReference>
<dbReference type="SUPFAM" id="SSF64167">
    <property type="entry name" value="SurE-like"/>
    <property type="match status" value="1"/>
</dbReference>
<feature type="domain" description="Survival protein SurE-like phosphatase/nucleotidase" evidence="1">
    <location>
        <begin position="3"/>
        <end position="207"/>
    </location>
</feature>
<dbReference type="InterPro" id="IPR027746">
    <property type="entry name" value="TTL"/>
</dbReference>
<dbReference type="EMBL" id="SPOF01000036">
    <property type="protein sequence ID" value="TIB09863.1"/>
    <property type="molecule type" value="Genomic_DNA"/>
</dbReference>
<dbReference type="GO" id="GO:0016787">
    <property type="term" value="F:hydrolase activity"/>
    <property type="evidence" value="ECO:0007669"/>
    <property type="project" value="InterPro"/>
</dbReference>
<dbReference type="AlphaFoldDB" id="A0A4T0GXS7"/>
<name>A0A4T0GXS7_WALIC</name>
<accession>A0A4T0GXS7</accession>
<protein>
    <recommendedName>
        <fullName evidence="1">Survival protein SurE-like phosphatase/nucleotidase domain-containing protein</fullName>
    </recommendedName>
</protein>
<proteinExistence type="predicted"/>
<evidence type="ECO:0000259" key="1">
    <source>
        <dbReference type="Pfam" id="PF01975"/>
    </source>
</evidence>
<dbReference type="NCBIfam" id="TIGR00087">
    <property type="entry name" value="surE"/>
    <property type="match status" value="1"/>
</dbReference>
<organism evidence="2 3">
    <name type="scientific">Wallemia ichthyophaga</name>
    <dbReference type="NCBI Taxonomy" id="245174"/>
    <lineage>
        <taxon>Eukaryota</taxon>
        <taxon>Fungi</taxon>
        <taxon>Dikarya</taxon>
        <taxon>Basidiomycota</taxon>
        <taxon>Wallemiomycotina</taxon>
        <taxon>Wallemiomycetes</taxon>
        <taxon>Wallemiales</taxon>
        <taxon>Wallemiaceae</taxon>
        <taxon>Wallemia</taxon>
    </lineage>
</organism>
<dbReference type="InterPro" id="IPR036523">
    <property type="entry name" value="SurE-like_sf"/>
</dbReference>
<dbReference type="PANTHER" id="PTHR47551">
    <property type="entry name" value="TUBULIN--TYROSINE LIGASE PBY1-RELATED"/>
    <property type="match status" value="1"/>
</dbReference>
<dbReference type="GO" id="GO:0000932">
    <property type="term" value="C:P-body"/>
    <property type="evidence" value="ECO:0007669"/>
    <property type="project" value="TreeGrafter"/>
</dbReference>
<dbReference type="Pfam" id="PF01975">
    <property type="entry name" value="SurE"/>
    <property type="match status" value="1"/>
</dbReference>
<evidence type="ECO:0000313" key="3">
    <source>
        <dbReference type="Proteomes" id="UP000306954"/>
    </source>
</evidence>
<dbReference type="InterPro" id="IPR002828">
    <property type="entry name" value="SurE-like_Pase/nucleotidase"/>
</dbReference>
<reference evidence="2 3" key="1">
    <citation type="submission" date="2019-03" db="EMBL/GenBank/DDBJ databases">
        <title>Sequencing 23 genomes of Wallemia ichthyophaga.</title>
        <authorList>
            <person name="Gostincar C."/>
        </authorList>
    </citation>
    <scope>NUCLEOTIDE SEQUENCE [LARGE SCALE GENOMIC DNA]</scope>
    <source>
        <strain evidence="2 3">EXF-8621</strain>
    </source>
</reference>
<gene>
    <name evidence="2" type="ORF">E3P90_03093</name>
</gene>
<evidence type="ECO:0000313" key="2">
    <source>
        <dbReference type="EMBL" id="TIB09863.1"/>
    </source>
</evidence>